<evidence type="ECO:0000259" key="4">
    <source>
        <dbReference type="Pfam" id="PF02230"/>
    </source>
</evidence>
<evidence type="ECO:0000256" key="3">
    <source>
        <dbReference type="SAM" id="MobiDB-lite"/>
    </source>
</evidence>
<comment type="similarity">
    <text evidence="1">Belongs to the AB hydrolase superfamily. AB hydrolase 2 family.</text>
</comment>
<dbReference type="Gene3D" id="3.40.50.1820">
    <property type="entry name" value="alpha/beta hydrolase"/>
    <property type="match status" value="1"/>
</dbReference>
<dbReference type="SUPFAM" id="SSF53474">
    <property type="entry name" value="alpha/beta-Hydrolases"/>
    <property type="match status" value="1"/>
</dbReference>
<organism evidence="5">
    <name type="scientific">Alexandrium catenella</name>
    <name type="common">Red tide dinoflagellate</name>
    <name type="synonym">Gonyaulax catenella</name>
    <dbReference type="NCBI Taxonomy" id="2925"/>
    <lineage>
        <taxon>Eukaryota</taxon>
        <taxon>Sar</taxon>
        <taxon>Alveolata</taxon>
        <taxon>Dinophyceae</taxon>
        <taxon>Gonyaulacales</taxon>
        <taxon>Pyrocystaceae</taxon>
        <taxon>Alexandrium</taxon>
    </lineage>
</organism>
<dbReference type="InterPro" id="IPR029058">
    <property type="entry name" value="AB_hydrolase_fold"/>
</dbReference>
<dbReference type="InterPro" id="IPR050565">
    <property type="entry name" value="LYPA1-2/EST-like"/>
</dbReference>
<accession>A0A7S1R0H2</accession>
<dbReference type="AlphaFoldDB" id="A0A7S1R0H2"/>
<protein>
    <recommendedName>
        <fullName evidence="4">Phospholipase/carboxylesterase/thioesterase domain-containing protein</fullName>
    </recommendedName>
</protein>
<proteinExistence type="inferred from homology"/>
<dbReference type="InterPro" id="IPR003140">
    <property type="entry name" value="PLipase/COase/thioEstase"/>
</dbReference>
<dbReference type="GO" id="GO:0008474">
    <property type="term" value="F:palmitoyl-(protein) hydrolase activity"/>
    <property type="evidence" value="ECO:0007669"/>
    <property type="project" value="TreeGrafter"/>
</dbReference>
<feature type="region of interest" description="Disordered" evidence="3">
    <location>
        <begin position="1"/>
        <end position="54"/>
    </location>
</feature>
<gene>
    <name evidence="5" type="ORF">ACAT0790_LOCUS32478</name>
</gene>
<sequence length="243" mass="26480">MPHCQKEFSKPPVSSKQKKAQQQAKKAKKGKQEDEEEEEDFEPHPGMKVVLPSAPLRKITASKGEEHPAWYDYLTDLDGEGEDDFPKEELQDVAARIHALLDQEVAAVGAKNVFLGGASQGGGVALHCALTYPGGGLGGICCTMGHVLSATEISAEWLETKTPVHVYHGLADKTMPWEKWVEPTYKRLGEAGATVKVTLEEGVDHGDGDREQAWTRNFLTEVLKPASVKKVDAKKKPAGGKKK</sequence>
<dbReference type="PANTHER" id="PTHR10655:SF17">
    <property type="entry name" value="LYSOPHOSPHOLIPASE-LIKE PROTEIN 1"/>
    <property type="match status" value="1"/>
</dbReference>
<feature type="domain" description="Phospholipase/carboxylesterase/thioesterase" evidence="4">
    <location>
        <begin position="42"/>
        <end position="212"/>
    </location>
</feature>
<keyword evidence="2" id="KW-0378">Hydrolase</keyword>
<evidence type="ECO:0000256" key="2">
    <source>
        <dbReference type="ARBA" id="ARBA00022801"/>
    </source>
</evidence>
<dbReference type="PANTHER" id="PTHR10655">
    <property type="entry name" value="LYSOPHOSPHOLIPASE-RELATED"/>
    <property type="match status" value="1"/>
</dbReference>
<evidence type="ECO:0000256" key="1">
    <source>
        <dbReference type="ARBA" id="ARBA00006499"/>
    </source>
</evidence>
<dbReference type="GO" id="GO:0052689">
    <property type="term" value="F:carboxylic ester hydrolase activity"/>
    <property type="evidence" value="ECO:0007669"/>
    <property type="project" value="TreeGrafter"/>
</dbReference>
<reference evidence="5" key="1">
    <citation type="submission" date="2021-01" db="EMBL/GenBank/DDBJ databases">
        <authorList>
            <person name="Corre E."/>
            <person name="Pelletier E."/>
            <person name="Niang G."/>
            <person name="Scheremetjew M."/>
            <person name="Finn R."/>
            <person name="Kale V."/>
            <person name="Holt S."/>
            <person name="Cochrane G."/>
            <person name="Meng A."/>
            <person name="Brown T."/>
            <person name="Cohen L."/>
        </authorList>
    </citation>
    <scope>NUCLEOTIDE SEQUENCE</scope>
    <source>
        <strain evidence="5">OF101</strain>
    </source>
</reference>
<dbReference type="Pfam" id="PF02230">
    <property type="entry name" value="Abhydrolase_2"/>
    <property type="match status" value="1"/>
</dbReference>
<evidence type="ECO:0000313" key="5">
    <source>
        <dbReference type="EMBL" id="CAD9152500.1"/>
    </source>
</evidence>
<name>A0A7S1R0H2_ALECA</name>
<dbReference type="GO" id="GO:0005737">
    <property type="term" value="C:cytoplasm"/>
    <property type="evidence" value="ECO:0007669"/>
    <property type="project" value="TreeGrafter"/>
</dbReference>
<dbReference type="EMBL" id="HBGE01053951">
    <property type="protein sequence ID" value="CAD9152500.1"/>
    <property type="molecule type" value="Transcribed_RNA"/>
</dbReference>